<feature type="region of interest" description="Disordered" evidence="7">
    <location>
        <begin position="1"/>
        <end position="27"/>
    </location>
</feature>
<dbReference type="PANTHER" id="PTHR43327:SF2">
    <property type="entry name" value="MODULATOR OF FTSH PROTEASE HFLK"/>
    <property type="match status" value="1"/>
</dbReference>
<evidence type="ECO:0000256" key="5">
    <source>
        <dbReference type="ARBA" id="ARBA00023136"/>
    </source>
</evidence>
<dbReference type="InterPro" id="IPR050710">
    <property type="entry name" value="Band7/mec-2_domain"/>
</dbReference>
<dbReference type="SMART" id="SM00244">
    <property type="entry name" value="PHB"/>
    <property type="match status" value="1"/>
</dbReference>
<keyword evidence="4 6" id="KW-1133">Transmembrane helix</keyword>
<dbReference type="NCBIfam" id="TIGR01933">
    <property type="entry name" value="hflK"/>
    <property type="match status" value="1"/>
</dbReference>
<sequence length="357" mass="40741">MPWSNQSGDNGGPWGSHKPSNPHGNVSQQDLEKIIKSIKNQFKQIFPFGFNGGVPLLIIAFFLIFWGSQSIYTVQPDERAVEMRFGKPKKDIYMPGLHLMLWPIDNVEIVKVIERQKNIGGERKNNSTEGLMLSGDQNIVNVQFSVLYMVNDPRAYLFNVENPTETLKQVAESAMREVVGRRPALDIFRANRQQVSLEVKNVIQDTLNIYKSGILINAVSIEDAAPPREVADAFDEVQRAEQDEDRFVEEANKYKNQKLGLSRGEAARIRESSIAYKNRVVKEAEGEAERFISIYNQYLKAPDITRQRIYIETMEEVLKKSNKIIIDNNQSVIPYLPLNEVFPQIRKKVEGGTRNVE</sequence>
<evidence type="ECO:0000256" key="7">
    <source>
        <dbReference type="SAM" id="MobiDB-lite"/>
    </source>
</evidence>
<name>L0EVE6_LIBCB</name>
<evidence type="ECO:0000256" key="4">
    <source>
        <dbReference type="ARBA" id="ARBA00022989"/>
    </source>
</evidence>
<dbReference type="SUPFAM" id="SSF117892">
    <property type="entry name" value="Band 7/SPFH domain"/>
    <property type="match status" value="1"/>
</dbReference>
<feature type="domain" description="Band 7" evidence="8">
    <location>
        <begin position="69"/>
        <end position="238"/>
    </location>
</feature>
<comment type="similarity">
    <text evidence="2 6">Belongs to the band 7/mec-2 family. HflK subfamily.</text>
</comment>
<dbReference type="HOGENOM" id="CLU_039173_0_1_5"/>
<dbReference type="Proteomes" id="UP000010799">
    <property type="component" value="Chromosome"/>
</dbReference>
<dbReference type="AlphaFoldDB" id="L0EVE6"/>
<dbReference type="InterPro" id="IPR036013">
    <property type="entry name" value="Band_7/SPFH_dom_sf"/>
</dbReference>
<dbReference type="EMBL" id="CP003789">
    <property type="protein sequence ID" value="AGA64628.1"/>
    <property type="molecule type" value="Genomic_DNA"/>
</dbReference>
<organism evidence="9 10">
    <name type="scientific">Liberibacter crescens (strain BT-1)</name>
    <dbReference type="NCBI Taxonomy" id="1215343"/>
    <lineage>
        <taxon>Bacteria</taxon>
        <taxon>Pseudomonadati</taxon>
        <taxon>Pseudomonadota</taxon>
        <taxon>Alphaproteobacteria</taxon>
        <taxon>Hyphomicrobiales</taxon>
        <taxon>Rhizobiaceae</taxon>
        <taxon>Liberibacter</taxon>
    </lineage>
</organism>
<evidence type="ECO:0000256" key="3">
    <source>
        <dbReference type="ARBA" id="ARBA00022692"/>
    </source>
</evidence>
<proteinExistence type="inferred from homology"/>
<dbReference type="Gene3D" id="3.30.479.30">
    <property type="entry name" value="Band 7 domain"/>
    <property type="match status" value="1"/>
</dbReference>
<dbReference type="CDD" id="cd03404">
    <property type="entry name" value="SPFH_HflK"/>
    <property type="match status" value="1"/>
</dbReference>
<dbReference type="Pfam" id="PF12221">
    <property type="entry name" value="HflK_N"/>
    <property type="match status" value="1"/>
</dbReference>
<evidence type="ECO:0000259" key="8">
    <source>
        <dbReference type="SMART" id="SM00244"/>
    </source>
</evidence>
<comment type="subcellular location">
    <subcellularLocation>
        <location evidence="1">Membrane</location>
        <topology evidence="1">Single-pass membrane protein</topology>
    </subcellularLocation>
</comment>
<evidence type="ECO:0000313" key="9">
    <source>
        <dbReference type="EMBL" id="AGA64628.1"/>
    </source>
</evidence>
<dbReference type="PATRIC" id="fig|1215343.11.peg.648"/>
<accession>L0EVE6</accession>
<gene>
    <name evidence="9" type="ordered locus">B488_06360</name>
</gene>
<evidence type="ECO:0000256" key="6">
    <source>
        <dbReference type="RuleBase" id="RU364113"/>
    </source>
</evidence>
<dbReference type="RefSeq" id="WP_015273055.1">
    <property type="nucleotide sequence ID" value="NC_019907.1"/>
</dbReference>
<comment type="function">
    <text evidence="6">HflC and HflK could encode or regulate a protease.</text>
</comment>
<dbReference type="STRING" id="1215343.B488_06360"/>
<dbReference type="eggNOG" id="COG0330">
    <property type="taxonomic scope" value="Bacteria"/>
</dbReference>
<evidence type="ECO:0000256" key="2">
    <source>
        <dbReference type="ARBA" id="ARBA00006971"/>
    </source>
</evidence>
<dbReference type="InterPro" id="IPR001107">
    <property type="entry name" value="Band_7"/>
</dbReference>
<dbReference type="InterPro" id="IPR010201">
    <property type="entry name" value="HflK"/>
</dbReference>
<evidence type="ECO:0000313" key="10">
    <source>
        <dbReference type="Proteomes" id="UP000010799"/>
    </source>
</evidence>
<feature type="compositionally biased region" description="Polar residues" evidence="7">
    <location>
        <begin position="18"/>
        <end position="27"/>
    </location>
</feature>
<reference evidence="9 10" key="1">
    <citation type="journal article" date="2012" name="Stand. Genomic Sci.">
        <title>Complete genome sequence of Liberibacter crescens BT-1.</title>
        <authorList>
            <person name="Leonard M.T."/>
            <person name="Fagen J.R."/>
            <person name="Davis-Richardson A.G."/>
            <person name="Davis M.J."/>
            <person name="Triplett E.W."/>
        </authorList>
    </citation>
    <scope>NUCLEOTIDE SEQUENCE [LARGE SCALE GENOMIC DNA]</scope>
    <source>
        <strain evidence="9 10">BT-1</strain>
    </source>
</reference>
<evidence type="ECO:0000256" key="1">
    <source>
        <dbReference type="ARBA" id="ARBA00004167"/>
    </source>
</evidence>
<dbReference type="Pfam" id="PF01145">
    <property type="entry name" value="Band_7"/>
    <property type="match status" value="1"/>
</dbReference>
<dbReference type="PANTHER" id="PTHR43327">
    <property type="entry name" value="STOMATIN-LIKE PROTEIN 2, MITOCHONDRIAL"/>
    <property type="match status" value="1"/>
</dbReference>
<dbReference type="InterPro" id="IPR020980">
    <property type="entry name" value="Membrane_HflK_N"/>
</dbReference>
<dbReference type="KEGG" id="lcc:B488_06360"/>
<keyword evidence="5 6" id="KW-0472">Membrane</keyword>
<keyword evidence="3 6" id="KW-0812">Transmembrane</keyword>
<feature type="transmembrane region" description="Helical" evidence="6">
    <location>
        <begin position="45"/>
        <end position="66"/>
    </location>
</feature>
<dbReference type="GO" id="GO:0016020">
    <property type="term" value="C:membrane"/>
    <property type="evidence" value="ECO:0007669"/>
    <property type="project" value="UniProtKB-SubCell"/>
</dbReference>
<comment type="subunit">
    <text evidence="6">HflC and HflK may interact to form a multimeric complex.</text>
</comment>
<keyword evidence="10" id="KW-1185">Reference proteome</keyword>
<protein>
    <recommendedName>
        <fullName evidence="6">Protein HflK</fullName>
    </recommendedName>
</protein>